<protein>
    <submittedName>
        <fullName evidence="1">Reverse transcriptase</fullName>
    </submittedName>
</protein>
<dbReference type="OrthoDB" id="913367at2759"/>
<keyword evidence="1" id="KW-0695">RNA-directed DNA polymerase</keyword>
<keyword evidence="1" id="KW-0808">Transferase</keyword>
<organism evidence="1 2">
    <name type="scientific">Gossypium australe</name>
    <dbReference type="NCBI Taxonomy" id="47621"/>
    <lineage>
        <taxon>Eukaryota</taxon>
        <taxon>Viridiplantae</taxon>
        <taxon>Streptophyta</taxon>
        <taxon>Embryophyta</taxon>
        <taxon>Tracheophyta</taxon>
        <taxon>Spermatophyta</taxon>
        <taxon>Magnoliopsida</taxon>
        <taxon>eudicotyledons</taxon>
        <taxon>Gunneridae</taxon>
        <taxon>Pentapetalae</taxon>
        <taxon>rosids</taxon>
        <taxon>malvids</taxon>
        <taxon>Malvales</taxon>
        <taxon>Malvaceae</taxon>
        <taxon>Malvoideae</taxon>
        <taxon>Gossypium</taxon>
    </lineage>
</organism>
<dbReference type="PANTHER" id="PTHR33116:SF86">
    <property type="entry name" value="REVERSE TRANSCRIPTASE DOMAIN-CONTAINING PROTEIN"/>
    <property type="match status" value="1"/>
</dbReference>
<dbReference type="GO" id="GO:0003964">
    <property type="term" value="F:RNA-directed DNA polymerase activity"/>
    <property type="evidence" value="ECO:0007669"/>
    <property type="project" value="UniProtKB-KW"/>
</dbReference>
<keyword evidence="1" id="KW-0548">Nucleotidyltransferase</keyword>
<comment type="caution">
    <text evidence="1">The sequence shown here is derived from an EMBL/GenBank/DDBJ whole genome shotgun (WGS) entry which is preliminary data.</text>
</comment>
<dbReference type="Proteomes" id="UP000325315">
    <property type="component" value="Unassembled WGS sequence"/>
</dbReference>
<keyword evidence="2" id="KW-1185">Reference proteome</keyword>
<dbReference type="EMBL" id="SMMG02000002">
    <property type="protein sequence ID" value="KAA3483295.1"/>
    <property type="molecule type" value="Genomic_DNA"/>
</dbReference>
<proteinExistence type="predicted"/>
<evidence type="ECO:0000313" key="1">
    <source>
        <dbReference type="EMBL" id="KAA3483295.1"/>
    </source>
</evidence>
<sequence>MVSGKLVKFEKYLIYFSGNVGDSMQGHITNILDVRVISNLELYLGLPTMKFKINCVQGVITRVLTYYHDGKDNFIKSVLQVIPTYTMGCFLLPNSLCKEMETIIGKYLWQKGHAKYYTNTTFMEARLGYYPSLPWRSILNTRRLLKSGTK</sequence>
<reference evidence="2" key="1">
    <citation type="journal article" date="2019" name="Plant Biotechnol. J.">
        <title>Genome sequencing of the Australian wild diploid species Gossypium australe highlights disease resistance and delayed gland morphogenesis.</title>
        <authorList>
            <person name="Cai Y."/>
            <person name="Cai X."/>
            <person name="Wang Q."/>
            <person name="Wang P."/>
            <person name="Zhang Y."/>
            <person name="Cai C."/>
            <person name="Xu Y."/>
            <person name="Wang K."/>
            <person name="Zhou Z."/>
            <person name="Wang C."/>
            <person name="Geng S."/>
            <person name="Li B."/>
            <person name="Dong Q."/>
            <person name="Hou Y."/>
            <person name="Wang H."/>
            <person name="Ai P."/>
            <person name="Liu Z."/>
            <person name="Yi F."/>
            <person name="Sun M."/>
            <person name="An G."/>
            <person name="Cheng J."/>
            <person name="Zhang Y."/>
            <person name="Shi Q."/>
            <person name="Xie Y."/>
            <person name="Shi X."/>
            <person name="Chang Y."/>
            <person name="Huang F."/>
            <person name="Chen Y."/>
            <person name="Hong S."/>
            <person name="Mi L."/>
            <person name="Sun Q."/>
            <person name="Zhang L."/>
            <person name="Zhou B."/>
            <person name="Peng R."/>
            <person name="Zhang X."/>
            <person name="Liu F."/>
        </authorList>
    </citation>
    <scope>NUCLEOTIDE SEQUENCE [LARGE SCALE GENOMIC DNA]</scope>
    <source>
        <strain evidence="2">cv. PA1801</strain>
    </source>
</reference>
<gene>
    <name evidence="1" type="ORF">EPI10_005480</name>
</gene>
<name>A0A5B6WQK3_9ROSI</name>
<accession>A0A5B6WQK3</accession>
<evidence type="ECO:0000313" key="2">
    <source>
        <dbReference type="Proteomes" id="UP000325315"/>
    </source>
</evidence>
<dbReference type="AlphaFoldDB" id="A0A5B6WQK3"/>
<dbReference type="PANTHER" id="PTHR33116">
    <property type="entry name" value="REVERSE TRANSCRIPTASE ZINC-BINDING DOMAIN-CONTAINING PROTEIN-RELATED-RELATED"/>
    <property type="match status" value="1"/>
</dbReference>